<gene>
    <name evidence="10" type="ORF">P3X46_021132</name>
</gene>
<evidence type="ECO:0000256" key="7">
    <source>
        <dbReference type="ARBA" id="ARBA00022782"/>
    </source>
</evidence>
<comment type="PTM">
    <text evidence="9">Sulfation is important for activity and for the binding to a putative membrane receptor.</text>
</comment>
<evidence type="ECO:0000256" key="8">
    <source>
        <dbReference type="ARBA" id="ARBA00023030"/>
    </source>
</evidence>
<accession>A0ABQ9LGK7</accession>
<evidence type="ECO:0000256" key="2">
    <source>
        <dbReference type="ARBA" id="ARBA00010781"/>
    </source>
</evidence>
<reference evidence="10 11" key="1">
    <citation type="journal article" date="2023" name="Plant Biotechnol. J.">
        <title>Chromosome-level wild Hevea brasiliensis genome provides new tools for genomic-assisted breeding and valuable loci to elevate rubber yield.</title>
        <authorList>
            <person name="Cheng H."/>
            <person name="Song X."/>
            <person name="Hu Y."/>
            <person name="Wu T."/>
            <person name="Yang Q."/>
            <person name="An Z."/>
            <person name="Feng S."/>
            <person name="Deng Z."/>
            <person name="Wu W."/>
            <person name="Zeng X."/>
            <person name="Tu M."/>
            <person name="Wang X."/>
            <person name="Huang H."/>
        </authorList>
    </citation>
    <scope>NUCLEOTIDE SEQUENCE [LARGE SCALE GENOMIC DNA]</scope>
    <source>
        <strain evidence="10">MT/VB/25A 57/8</strain>
    </source>
</reference>
<evidence type="ECO:0000313" key="10">
    <source>
        <dbReference type="EMBL" id="KAJ9166362.1"/>
    </source>
</evidence>
<feature type="chain" id="PRO_5044970393" description="Phytosulfokine" evidence="9">
    <location>
        <begin position="25"/>
        <end position="76"/>
    </location>
</feature>
<comment type="subcellular location">
    <subcellularLocation>
        <location evidence="1 9">Secreted</location>
    </subcellularLocation>
</comment>
<comment type="PTM">
    <text evidence="9">PSK-alpha is produced by endopeptidase digestion. PSK-beta is produced from PSK-alpha by exopeptidase digestion.</text>
</comment>
<dbReference type="EMBL" id="JARPOI010000012">
    <property type="protein sequence ID" value="KAJ9166362.1"/>
    <property type="molecule type" value="Genomic_DNA"/>
</dbReference>
<evidence type="ECO:0000256" key="3">
    <source>
        <dbReference type="ARBA" id="ARBA00022473"/>
    </source>
</evidence>
<comment type="function">
    <text evidence="9">Promotes plant cell differentiation, organogenesis and somatic embryogenesis as well as cell proliferation.</text>
</comment>
<protein>
    <recommendedName>
        <fullName evidence="9">Phytosulfokine</fullName>
    </recommendedName>
    <component>
        <recommendedName>
            <fullName evidence="9">Phytosulfokine-alpha</fullName>
            <shortName evidence="9">PSK-alpha</shortName>
            <shortName evidence="9">Phytosulfokine-a</shortName>
        </recommendedName>
    </component>
    <component>
        <recommendedName>
            <fullName evidence="9">Phytosulfokine-beta</fullName>
            <shortName evidence="9">PSK-beta</shortName>
            <shortName evidence="9">Phytosulfokine-b</shortName>
        </recommendedName>
    </component>
</protein>
<keyword evidence="11" id="KW-1185">Reference proteome</keyword>
<feature type="signal peptide" evidence="9">
    <location>
        <begin position="1"/>
        <end position="24"/>
    </location>
</feature>
<proteinExistence type="inferred from homology"/>
<evidence type="ECO:0000256" key="6">
    <source>
        <dbReference type="ARBA" id="ARBA00022729"/>
    </source>
</evidence>
<dbReference type="PANTHER" id="PTHR33285">
    <property type="entry name" value="PHYTOSULFOKINES 3"/>
    <property type="match status" value="1"/>
</dbReference>
<keyword evidence="4 9" id="KW-0964">Secreted</keyword>
<dbReference type="Proteomes" id="UP001174677">
    <property type="component" value="Chromosome 12"/>
</dbReference>
<keyword evidence="7 9" id="KW-0221">Differentiation</keyword>
<dbReference type="InterPro" id="IPR009438">
    <property type="entry name" value="Phytosulfokine"/>
</dbReference>
<evidence type="ECO:0000256" key="4">
    <source>
        <dbReference type="ARBA" id="ARBA00022525"/>
    </source>
</evidence>
<evidence type="ECO:0000256" key="5">
    <source>
        <dbReference type="ARBA" id="ARBA00022641"/>
    </source>
</evidence>
<organism evidence="10 11">
    <name type="scientific">Hevea brasiliensis</name>
    <name type="common">Para rubber tree</name>
    <name type="synonym">Siphonia brasiliensis</name>
    <dbReference type="NCBI Taxonomy" id="3981"/>
    <lineage>
        <taxon>Eukaryota</taxon>
        <taxon>Viridiplantae</taxon>
        <taxon>Streptophyta</taxon>
        <taxon>Embryophyta</taxon>
        <taxon>Tracheophyta</taxon>
        <taxon>Spermatophyta</taxon>
        <taxon>Magnoliopsida</taxon>
        <taxon>eudicotyledons</taxon>
        <taxon>Gunneridae</taxon>
        <taxon>Pentapetalae</taxon>
        <taxon>rosids</taxon>
        <taxon>fabids</taxon>
        <taxon>Malpighiales</taxon>
        <taxon>Euphorbiaceae</taxon>
        <taxon>Crotonoideae</taxon>
        <taxon>Micrandreae</taxon>
        <taxon>Hevea</taxon>
    </lineage>
</organism>
<evidence type="ECO:0000256" key="1">
    <source>
        <dbReference type="ARBA" id="ARBA00004613"/>
    </source>
</evidence>
<keyword evidence="5 9" id="KW-0765">Sulfation</keyword>
<evidence type="ECO:0000256" key="9">
    <source>
        <dbReference type="RuleBase" id="RU368031"/>
    </source>
</evidence>
<sequence length="76" mass="8379">MSKLGTIFALVLVLTLVVIHAARQEPGFASDSLNVKAEKAETEESCEGVEEDECLIRRTLVAHVDYIYTQGETENP</sequence>
<keyword evidence="8 9" id="KW-0339">Growth factor</keyword>
<comment type="caution">
    <text evidence="10">The sequence shown here is derived from an EMBL/GenBank/DDBJ whole genome shotgun (WGS) entry which is preliminary data.</text>
</comment>
<keyword evidence="3 9" id="KW-0217">Developmental protein</keyword>
<dbReference type="Pfam" id="PF06404">
    <property type="entry name" value="PSK"/>
    <property type="match status" value="1"/>
</dbReference>
<dbReference type="PANTHER" id="PTHR33285:SF55">
    <property type="entry name" value="PHYTOSULFOKINES 3"/>
    <property type="match status" value="1"/>
</dbReference>
<keyword evidence="6 9" id="KW-0732">Signal</keyword>
<comment type="similarity">
    <text evidence="2 9">Belongs to the phytosulfokine family.</text>
</comment>
<name>A0ABQ9LGK7_HEVBR</name>
<evidence type="ECO:0000313" key="11">
    <source>
        <dbReference type="Proteomes" id="UP001174677"/>
    </source>
</evidence>